<sequence>MKLGELVRMGIEKVAEEEGLSRSVYLLHLLCKQKQKKKKCSARSPLIGDTRPFLVKKTKVSSSFQALAIEAPLSCDALNELQAQLAPKEEEREMVKILTIIQEKVLNEAVNVGDAQEVVDTELVDVPQEVAEKVQGNIVPSQSVSSEQVGVANDVLDPPMESATRASLVVSPVFEGAIEVNNNSPVPPLRVRK</sequence>
<dbReference type="AlphaFoldDB" id="A0A5J5A3C8"/>
<dbReference type="EMBL" id="CM018046">
    <property type="protein sequence ID" value="KAA8525403.1"/>
    <property type="molecule type" value="Genomic_DNA"/>
</dbReference>
<evidence type="ECO:0000313" key="2">
    <source>
        <dbReference type="Proteomes" id="UP000325577"/>
    </source>
</evidence>
<name>A0A5J5A3C8_9ASTE</name>
<keyword evidence="2" id="KW-1185">Reference proteome</keyword>
<evidence type="ECO:0000313" key="1">
    <source>
        <dbReference type="EMBL" id="KAA8525403.1"/>
    </source>
</evidence>
<reference evidence="1 2" key="1">
    <citation type="submission" date="2019-09" db="EMBL/GenBank/DDBJ databases">
        <title>A chromosome-level genome assembly of the Chinese tupelo Nyssa sinensis.</title>
        <authorList>
            <person name="Yang X."/>
            <person name="Kang M."/>
            <person name="Yang Y."/>
            <person name="Xiong H."/>
            <person name="Wang M."/>
            <person name="Zhang Z."/>
            <person name="Wang Z."/>
            <person name="Wu H."/>
            <person name="Ma T."/>
            <person name="Liu J."/>
            <person name="Xi Z."/>
        </authorList>
    </citation>
    <scope>NUCLEOTIDE SEQUENCE [LARGE SCALE GENOMIC DNA]</scope>
    <source>
        <strain evidence="1">J267</strain>
        <tissue evidence="1">Leaf</tissue>
    </source>
</reference>
<accession>A0A5J5A3C8</accession>
<protein>
    <submittedName>
        <fullName evidence="1">Uncharacterized protein</fullName>
    </submittedName>
</protein>
<organism evidence="1 2">
    <name type="scientific">Nyssa sinensis</name>
    <dbReference type="NCBI Taxonomy" id="561372"/>
    <lineage>
        <taxon>Eukaryota</taxon>
        <taxon>Viridiplantae</taxon>
        <taxon>Streptophyta</taxon>
        <taxon>Embryophyta</taxon>
        <taxon>Tracheophyta</taxon>
        <taxon>Spermatophyta</taxon>
        <taxon>Magnoliopsida</taxon>
        <taxon>eudicotyledons</taxon>
        <taxon>Gunneridae</taxon>
        <taxon>Pentapetalae</taxon>
        <taxon>asterids</taxon>
        <taxon>Cornales</taxon>
        <taxon>Nyssaceae</taxon>
        <taxon>Nyssa</taxon>
    </lineage>
</organism>
<proteinExistence type="predicted"/>
<dbReference type="Proteomes" id="UP000325577">
    <property type="component" value="Linkage Group LG3"/>
</dbReference>
<gene>
    <name evidence="1" type="ORF">F0562_007258</name>
</gene>